<dbReference type="InterPro" id="IPR014906">
    <property type="entry name" value="PRP4-like"/>
</dbReference>
<dbReference type="GO" id="GO:0000398">
    <property type="term" value="P:mRNA splicing, via spliceosome"/>
    <property type="evidence" value="ECO:0007669"/>
    <property type="project" value="TreeGrafter"/>
</dbReference>
<dbReference type="Proteomes" id="UP000594261">
    <property type="component" value="Chromosome 4"/>
</dbReference>
<reference evidence="5" key="2">
    <citation type="submission" date="2021-01" db="UniProtKB">
        <authorList>
            <consortium name="EnsemblPlants"/>
        </authorList>
    </citation>
    <scope>IDENTIFICATION</scope>
</reference>
<evidence type="ECO:0000259" key="4">
    <source>
        <dbReference type="SMART" id="SM00500"/>
    </source>
</evidence>
<dbReference type="PROSITE" id="PS00678">
    <property type="entry name" value="WD_REPEATS_1"/>
    <property type="match status" value="2"/>
</dbReference>
<evidence type="ECO:0000313" key="6">
    <source>
        <dbReference type="Proteomes" id="UP000594261"/>
    </source>
</evidence>
<evidence type="ECO:0000256" key="3">
    <source>
        <dbReference type="PROSITE-ProRule" id="PRU00221"/>
    </source>
</evidence>
<dbReference type="GO" id="GO:0030621">
    <property type="term" value="F:U4 snRNA binding"/>
    <property type="evidence" value="ECO:0007669"/>
    <property type="project" value="TreeGrafter"/>
</dbReference>
<dbReference type="PANTHER" id="PTHR19846:SF0">
    <property type="entry name" value="PRE-MRNA PROCESSING FACTOR 4"/>
    <property type="match status" value="1"/>
</dbReference>
<dbReference type="InterPro" id="IPR015943">
    <property type="entry name" value="WD40/YVTN_repeat-like_dom_sf"/>
</dbReference>
<dbReference type="PANTHER" id="PTHR19846">
    <property type="entry name" value="WD40 REPEAT PROTEIN"/>
    <property type="match status" value="1"/>
</dbReference>
<organism evidence="5 6">
    <name type="scientific">Quercus lobata</name>
    <name type="common">Valley oak</name>
    <dbReference type="NCBI Taxonomy" id="97700"/>
    <lineage>
        <taxon>Eukaryota</taxon>
        <taxon>Viridiplantae</taxon>
        <taxon>Streptophyta</taxon>
        <taxon>Embryophyta</taxon>
        <taxon>Tracheophyta</taxon>
        <taxon>Spermatophyta</taxon>
        <taxon>Magnoliopsida</taxon>
        <taxon>eudicotyledons</taxon>
        <taxon>Gunneridae</taxon>
        <taxon>Pentapetalae</taxon>
        <taxon>rosids</taxon>
        <taxon>fabids</taxon>
        <taxon>Fagales</taxon>
        <taxon>Fagaceae</taxon>
        <taxon>Quercus</taxon>
    </lineage>
</organism>
<dbReference type="InterPro" id="IPR036285">
    <property type="entry name" value="PRP4-like_sf"/>
</dbReference>
<dbReference type="SUPFAM" id="SSF158230">
    <property type="entry name" value="PRP4-like"/>
    <property type="match status" value="1"/>
</dbReference>
<dbReference type="InterPro" id="IPR001680">
    <property type="entry name" value="WD40_rpt"/>
</dbReference>
<dbReference type="GO" id="GO:0046540">
    <property type="term" value="C:U4/U6 x U5 tri-snRNP complex"/>
    <property type="evidence" value="ECO:0007669"/>
    <property type="project" value="TreeGrafter"/>
</dbReference>
<sequence>MMKSCVKALAVPTITYDMVVQICLLRKLGEPVTLFRENEIERYERLTTIMAKLDADEKLLVKAPHEEEEKEEAVASSAKAKADIDEETIQYPFYIQVTSALRNARVDIAKRAVVWSTKGSLLWTFEGHLDCLARISFHPSGKYLGTTSFDKTWRLWDVKTGMESILQGYIRSVYGLDYRRDGSLAASCGLDVIACVWDLQMGKVSCPGRPCQANSGS</sequence>
<feature type="repeat" description="WD" evidence="3">
    <location>
        <begin position="125"/>
        <end position="166"/>
    </location>
</feature>
<name>A0A7N2LKC8_QUELO</name>
<dbReference type="Gene3D" id="4.10.280.110">
    <property type="entry name" value="Pre-mRNA processing factor 4 domain"/>
    <property type="match status" value="1"/>
</dbReference>
<accession>A0A7N2LKC8</accession>
<dbReference type="SMART" id="SM00500">
    <property type="entry name" value="SFM"/>
    <property type="match status" value="1"/>
</dbReference>
<dbReference type="SUPFAM" id="SSF50978">
    <property type="entry name" value="WD40 repeat-like"/>
    <property type="match status" value="1"/>
</dbReference>
<dbReference type="EnsemblPlants" id="QL04p089213:mrna">
    <property type="protein sequence ID" value="QL04p089213:mrna"/>
    <property type="gene ID" value="QL04p089213"/>
</dbReference>
<dbReference type="Gramene" id="QL04p089213:mrna">
    <property type="protein sequence ID" value="QL04p089213:mrna"/>
    <property type="gene ID" value="QL04p089213"/>
</dbReference>
<dbReference type="EMBL" id="LRBV02000004">
    <property type="status" value="NOT_ANNOTATED_CDS"/>
    <property type="molecule type" value="Genomic_DNA"/>
</dbReference>
<keyword evidence="2" id="KW-0677">Repeat</keyword>
<feature type="domain" description="Pre-mRNA processing factor 4 (PRP4)-like" evidence="4">
    <location>
        <begin position="16"/>
        <end position="71"/>
    </location>
</feature>
<dbReference type="GO" id="GO:0017070">
    <property type="term" value="F:U6 snRNA binding"/>
    <property type="evidence" value="ECO:0007669"/>
    <property type="project" value="TreeGrafter"/>
</dbReference>
<dbReference type="SMART" id="SM00320">
    <property type="entry name" value="WD40"/>
    <property type="match status" value="2"/>
</dbReference>
<keyword evidence="6" id="KW-1185">Reference proteome</keyword>
<dbReference type="AlphaFoldDB" id="A0A7N2LKC8"/>
<dbReference type="Pfam" id="PF08799">
    <property type="entry name" value="PRP4"/>
    <property type="match status" value="1"/>
</dbReference>
<dbReference type="InterPro" id="IPR036322">
    <property type="entry name" value="WD40_repeat_dom_sf"/>
</dbReference>
<reference evidence="5 6" key="1">
    <citation type="journal article" date="2016" name="G3 (Bethesda)">
        <title>First Draft Assembly and Annotation of the Genome of a California Endemic Oak Quercus lobata Nee (Fagaceae).</title>
        <authorList>
            <person name="Sork V.L."/>
            <person name="Fitz-Gibbon S.T."/>
            <person name="Puiu D."/>
            <person name="Crepeau M."/>
            <person name="Gugger P.F."/>
            <person name="Sherman R."/>
            <person name="Stevens K."/>
            <person name="Langley C.H."/>
            <person name="Pellegrini M."/>
            <person name="Salzberg S.L."/>
        </authorList>
    </citation>
    <scope>NUCLEOTIDE SEQUENCE [LARGE SCALE GENOMIC DNA]</scope>
    <source>
        <strain evidence="5 6">cv. SW786</strain>
    </source>
</reference>
<evidence type="ECO:0000256" key="2">
    <source>
        <dbReference type="ARBA" id="ARBA00022737"/>
    </source>
</evidence>
<protein>
    <recommendedName>
        <fullName evidence="4">Pre-mRNA processing factor 4 (PRP4)-like domain-containing protein</fullName>
    </recommendedName>
</protein>
<dbReference type="InParanoid" id="A0A7N2LKC8"/>
<keyword evidence="1 3" id="KW-0853">WD repeat</keyword>
<dbReference type="Pfam" id="PF00400">
    <property type="entry name" value="WD40"/>
    <property type="match status" value="1"/>
</dbReference>
<dbReference type="PROSITE" id="PS50294">
    <property type="entry name" value="WD_REPEATS_REGION"/>
    <property type="match status" value="1"/>
</dbReference>
<evidence type="ECO:0000256" key="1">
    <source>
        <dbReference type="ARBA" id="ARBA00022574"/>
    </source>
</evidence>
<evidence type="ECO:0000313" key="5">
    <source>
        <dbReference type="EnsemblPlants" id="QL04p089213:mrna"/>
    </source>
</evidence>
<dbReference type="Gene3D" id="2.130.10.10">
    <property type="entry name" value="YVTN repeat-like/Quinoprotein amine dehydrogenase"/>
    <property type="match status" value="1"/>
</dbReference>
<dbReference type="PROSITE" id="PS50082">
    <property type="entry name" value="WD_REPEATS_2"/>
    <property type="match status" value="1"/>
</dbReference>
<dbReference type="InterPro" id="IPR019775">
    <property type="entry name" value="WD40_repeat_CS"/>
</dbReference>
<proteinExistence type="predicted"/>